<comment type="caution">
    <text evidence="1">The sequence shown here is derived from an EMBL/GenBank/DDBJ whole genome shotgun (WGS) entry which is preliminary data.</text>
</comment>
<sequence>MCDQRKTKLLIGSEQEGGERYVRIWFVCPHAAEALSSRLGPPAVESVAEPTAVATIERAMKQAMGTMPGIVMARGDQRD</sequence>
<protein>
    <submittedName>
        <fullName evidence="1">Uncharacterized protein</fullName>
    </submittedName>
</protein>
<organism evidence="1 2">
    <name type="scientific">Streptosporangium longisporum</name>
    <dbReference type="NCBI Taxonomy" id="46187"/>
    <lineage>
        <taxon>Bacteria</taxon>
        <taxon>Bacillati</taxon>
        <taxon>Actinomycetota</taxon>
        <taxon>Actinomycetes</taxon>
        <taxon>Streptosporangiales</taxon>
        <taxon>Streptosporangiaceae</taxon>
        <taxon>Streptosporangium</taxon>
    </lineage>
</organism>
<keyword evidence="2" id="KW-1185">Reference proteome</keyword>
<gene>
    <name evidence="1" type="ORF">GCM10017559_62460</name>
</gene>
<dbReference type="Proteomes" id="UP001499930">
    <property type="component" value="Unassembled WGS sequence"/>
</dbReference>
<proteinExistence type="predicted"/>
<dbReference type="RefSeq" id="WP_344902152.1">
    <property type="nucleotide sequence ID" value="NZ_BAAAWD010000016.1"/>
</dbReference>
<evidence type="ECO:0000313" key="2">
    <source>
        <dbReference type="Proteomes" id="UP001499930"/>
    </source>
</evidence>
<name>A0ABP6L4K1_9ACTN</name>
<accession>A0ABP6L4K1</accession>
<dbReference type="EMBL" id="BAAAWD010000016">
    <property type="protein sequence ID" value="GAA3027691.1"/>
    <property type="molecule type" value="Genomic_DNA"/>
</dbReference>
<evidence type="ECO:0000313" key="1">
    <source>
        <dbReference type="EMBL" id="GAA3027691.1"/>
    </source>
</evidence>
<reference evidence="2" key="1">
    <citation type="journal article" date="2019" name="Int. J. Syst. Evol. Microbiol.">
        <title>The Global Catalogue of Microorganisms (GCM) 10K type strain sequencing project: providing services to taxonomists for standard genome sequencing and annotation.</title>
        <authorList>
            <consortium name="The Broad Institute Genomics Platform"/>
            <consortium name="The Broad Institute Genome Sequencing Center for Infectious Disease"/>
            <person name="Wu L."/>
            <person name="Ma J."/>
        </authorList>
    </citation>
    <scope>NUCLEOTIDE SEQUENCE [LARGE SCALE GENOMIC DNA]</scope>
    <source>
        <strain evidence="2">JCM 3106</strain>
    </source>
</reference>